<evidence type="ECO:0000313" key="2">
    <source>
        <dbReference type="EMBL" id="MCQ6957550.1"/>
    </source>
</evidence>
<evidence type="ECO:0000256" key="1">
    <source>
        <dbReference type="SAM" id="Phobius"/>
    </source>
</evidence>
<keyword evidence="3" id="KW-1185">Reference proteome</keyword>
<feature type="transmembrane region" description="Helical" evidence="1">
    <location>
        <begin position="6"/>
        <end position="27"/>
    </location>
</feature>
<keyword evidence="1" id="KW-0472">Membrane</keyword>
<keyword evidence="1" id="KW-0812">Transmembrane</keyword>
<name>A0ABT1SYX0_9SPHI</name>
<accession>A0ABT1SYX0</accession>
<sequence length="95" mass="10869">MDGIEIVLLLLVIAHAFLAIYTIIRIGSTTLFTKKQKRINSWFTVLVPFIWSALVFYILKKESDYSDVRNRPAPSNDFYESGIAMIDSGTRHNSE</sequence>
<feature type="transmembrane region" description="Helical" evidence="1">
    <location>
        <begin position="39"/>
        <end position="59"/>
    </location>
</feature>
<keyword evidence="1" id="KW-1133">Transmembrane helix</keyword>
<evidence type="ECO:0008006" key="4">
    <source>
        <dbReference type="Google" id="ProtNLM"/>
    </source>
</evidence>
<reference evidence="2 3" key="1">
    <citation type="submission" date="2022-07" db="EMBL/GenBank/DDBJ databases">
        <title>Mucilaginibacter sp. JC4.</title>
        <authorList>
            <person name="Le V."/>
            <person name="Ko S.-R."/>
            <person name="Ahn C.-Y."/>
            <person name="Oh H.-M."/>
        </authorList>
    </citation>
    <scope>NUCLEOTIDE SEQUENCE [LARGE SCALE GENOMIC DNA]</scope>
    <source>
        <strain evidence="2 3">JC4</strain>
    </source>
</reference>
<gene>
    <name evidence="2" type="ORF">NPE20_06265</name>
</gene>
<dbReference type="Proteomes" id="UP001204376">
    <property type="component" value="Unassembled WGS sequence"/>
</dbReference>
<protein>
    <recommendedName>
        <fullName evidence="4">Cardiolipin synthase N-terminal domain-containing protein</fullName>
    </recommendedName>
</protein>
<comment type="caution">
    <text evidence="2">The sequence shown here is derived from an EMBL/GenBank/DDBJ whole genome shotgun (WGS) entry which is preliminary data.</text>
</comment>
<dbReference type="EMBL" id="JANHOH010000001">
    <property type="protein sequence ID" value="MCQ6957550.1"/>
    <property type="molecule type" value="Genomic_DNA"/>
</dbReference>
<organism evidence="2 3">
    <name type="scientific">Mucilaginibacter aquariorum</name>
    <dbReference type="NCBI Taxonomy" id="2967225"/>
    <lineage>
        <taxon>Bacteria</taxon>
        <taxon>Pseudomonadati</taxon>
        <taxon>Bacteroidota</taxon>
        <taxon>Sphingobacteriia</taxon>
        <taxon>Sphingobacteriales</taxon>
        <taxon>Sphingobacteriaceae</taxon>
        <taxon>Mucilaginibacter</taxon>
    </lineage>
</organism>
<proteinExistence type="predicted"/>
<evidence type="ECO:0000313" key="3">
    <source>
        <dbReference type="Proteomes" id="UP001204376"/>
    </source>
</evidence>